<feature type="compositionally biased region" description="Low complexity" evidence="1">
    <location>
        <begin position="168"/>
        <end position="179"/>
    </location>
</feature>
<dbReference type="EMBL" id="CP008726">
    <property type="protein sequence ID" value="AIO64801.1"/>
    <property type="molecule type" value="Genomic_DNA"/>
</dbReference>
<organism evidence="2 3">
    <name type="scientific">Burkholderia oklahomensis</name>
    <dbReference type="NCBI Taxonomy" id="342113"/>
    <lineage>
        <taxon>Bacteria</taxon>
        <taxon>Pseudomonadati</taxon>
        <taxon>Pseudomonadota</taxon>
        <taxon>Betaproteobacteria</taxon>
        <taxon>Burkholderiales</taxon>
        <taxon>Burkholderiaceae</taxon>
        <taxon>Burkholderia</taxon>
        <taxon>pseudomallei group</taxon>
    </lineage>
</organism>
<feature type="compositionally biased region" description="Low complexity" evidence="1">
    <location>
        <begin position="208"/>
        <end position="263"/>
    </location>
</feature>
<dbReference type="RefSeq" id="WP_038802837.1">
    <property type="nucleotide sequence ID" value="NZ_CP008726.1"/>
</dbReference>
<feature type="compositionally biased region" description="Low complexity" evidence="1">
    <location>
        <begin position="131"/>
        <end position="160"/>
    </location>
</feature>
<dbReference type="Proteomes" id="UP000029424">
    <property type="component" value="Chromosome 1"/>
</dbReference>
<sequence length="270" mass="27049">MTDTNGSNPFSGFGGFQPAGFLDKMWDMMRLTPFGGMGVIPGTSQGLPPSLSAMSDLMAPLASVEELDKRITDLRAVEQWLKLNLGMLQSAIQALEVQRATLATLRAFGAFAQTSMAAAEAALSPDDSAHSESSSAASTASAASREADARAGGSASAGAGAAAGAGGTEPPQAAPGADAFDPAGWWNLLQSQFDQLARFAMTQPGMTPPAGADAPGDEAAAKPSAAKKPATRRAASPRASGSAAERASSAAGAADAAKPAAAKRTAKRSP</sequence>
<proteinExistence type="predicted"/>
<evidence type="ECO:0000313" key="2">
    <source>
        <dbReference type="EMBL" id="AIO64801.1"/>
    </source>
</evidence>
<dbReference type="InterPro" id="IPR050026">
    <property type="entry name" value="PHA_gran_PhaM_N"/>
</dbReference>
<feature type="region of interest" description="Disordered" evidence="1">
    <location>
        <begin position="123"/>
        <end position="179"/>
    </location>
</feature>
<dbReference type="AlphaFoldDB" id="A0AAI8FKS6"/>
<keyword evidence="3" id="KW-1185">Reference proteome</keyword>
<gene>
    <name evidence="2" type="ORF">DM82_3605</name>
</gene>
<accession>A0AAI8FKS6</accession>
<feature type="region of interest" description="Disordered" evidence="1">
    <location>
        <begin position="202"/>
        <end position="270"/>
    </location>
</feature>
<dbReference type="KEGG" id="bok:DM82_3605"/>
<reference evidence="2 3" key="1">
    <citation type="submission" date="2014-06" db="EMBL/GenBank/DDBJ databases">
        <authorList>
            <person name="Bishop-Lilly K.A."/>
            <person name="Broomall S.M."/>
            <person name="Chain P.S."/>
            <person name="Chertkov O."/>
            <person name="Coyne S.R."/>
            <person name="Daligault H.E."/>
            <person name="Davenport K.W."/>
            <person name="Erkkila T."/>
            <person name="Frey K.G."/>
            <person name="Gibbons H.S."/>
            <person name="Gu W."/>
            <person name="Jaissle J."/>
            <person name="Johnson S.L."/>
            <person name="Koroleva G.I."/>
            <person name="Ladner J.T."/>
            <person name="Lo C.-C."/>
            <person name="Minogue T.D."/>
            <person name="Munk C."/>
            <person name="Palacios G.F."/>
            <person name="Redden C.L."/>
            <person name="Rosenzweig C.N."/>
            <person name="Scholz M.B."/>
            <person name="Teshima H."/>
            <person name="Xu Y."/>
        </authorList>
    </citation>
    <scope>NUCLEOTIDE SEQUENCE [LARGE SCALE GENOMIC DNA]</scope>
    <source>
        <strain evidence="2 3">EO147</strain>
    </source>
</reference>
<evidence type="ECO:0000256" key="1">
    <source>
        <dbReference type="SAM" id="MobiDB-lite"/>
    </source>
</evidence>
<dbReference type="NCBIfam" id="NF043076">
    <property type="entry name" value="PHA_gran_PhaM"/>
    <property type="match status" value="1"/>
</dbReference>
<protein>
    <submittedName>
        <fullName evidence="2">Uncharacterized protein</fullName>
    </submittedName>
</protein>
<name>A0AAI8FKS6_9BURK</name>
<evidence type="ECO:0000313" key="3">
    <source>
        <dbReference type="Proteomes" id="UP000029424"/>
    </source>
</evidence>